<dbReference type="AlphaFoldDB" id="A0A329NBG7"/>
<evidence type="ECO:0000313" key="1">
    <source>
        <dbReference type="EMBL" id="KAA9238576.1"/>
    </source>
</evidence>
<protein>
    <submittedName>
        <fullName evidence="1">Phage tail protein</fullName>
    </submittedName>
</protein>
<dbReference type="EMBL" id="VYVN01000024">
    <property type="protein sequence ID" value="KAA9238576.1"/>
    <property type="molecule type" value="Genomic_DNA"/>
</dbReference>
<dbReference type="RefSeq" id="WP_111853327.1">
    <property type="nucleotide sequence ID" value="NZ_CP127382.2"/>
</dbReference>
<evidence type="ECO:0000313" key="2">
    <source>
        <dbReference type="Proteomes" id="UP000326476"/>
    </source>
</evidence>
<dbReference type="InterPro" id="IPR058154">
    <property type="entry name" value="Bxb1_TTP-like"/>
</dbReference>
<organism evidence="1 2">
    <name type="scientific">Aerococcus tenax</name>
    <dbReference type="NCBI Taxonomy" id="3078812"/>
    <lineage>
        <taxon>Bacteria</taxon>
        <taxon>Bacillati</taxon>
        <taxon>Bacillota</taxon>
        <taxon>Bacilli</taxon>
        <taxon>Lactobacillales</taxon>
        <taxon>Aerococcaceae</taxon>
        <taxon>Aerococcus</taxon>
    </lineage>
</organism>
<dbReference type="Proteomes" id="UP000326476">
    <property type="component" value="Unassembled WGS sequence"/>
</dbReference>
<dbReference type="Pfam" id="PF25681">
    <property type="entry name" value="Phage_TTP_17"/>
    <property type="match status" value="1"/>
</dbReference>
<proteinExistence type="predicted"/>
<name>A0A329NBG7_9LACT</name>
<gene>
    <name evidence="1" type="ORF">F6I34_07995</name>
</gene>
<keyword evidence="2" id="KW-1185">Reference proteome</keyword>
<comment type="caution">
    <text evidence="1">The sequence shown here is derived from an EMBL/GenBank/DDBJ whole genome shotgun (WGS) entry which is preliminary data.</text>
</comment>
<sequence>MDSKNVTYGKPKVGGAIYSAPAGTALPTDATTALPAVFKDLGYVSEDGVSNSNTPDSDTVKAWGGDTVLVIQTEKTDEFTYTLIEATNVEVLKEVYGPDNVTGTLKDGLTIKANAKEYKPHVLVIDMLLKGAVKRIVIPNGVIKEIGDIEYGDEDAVGYETTVTCTPDTNGNTHYEYIKSTEKVGSAG</sequence>
<accession>A0A329NBG7</accession>
<reference evidence="2" key="1">
    <citation type="submission" date="2019-09" db="EMBL/GenBank/DDBJ databases">
        <title>Draft genome sequence assemblies of isolates from the urinary tract.</title>
        <authorList>
            <person name="Mores C.R."/>
            <person name="Putonti C."/>
            <person name="Wolfe A.J."/>
        </authorList>
    </citation>
    <scope>NUCLEOTIDE SEQUENCE [LARGE SCALE GENOMIC DNA]</scope>
    <source>
        <strain evidence="2">UMB8614</strain>
    </source>
</reference>